<dbReference type="Proteomes" id="UP000588604">
    <property type="component" value="Unassembled WGS sequence"/>
</dbReference>
<evidence type="ECO:0000313" key="1">
    <source>
        <dbReference type="EMBL" id="MBB6324922.1"/>
    </source>
</evidence>
<gene>
    <name evidence="1" type="ORF">FHS59_000537</name>
</gene>
<dbReference type="InterPro" id="IPR017850">
    <property type="entry name" value="Alkaline_phosphatase_core_sf"/>
</dbReference>
<dbReference type="Pfam" id="PF01663">
    <property type="entry name" value="Phosphodiest"/>
    <property type="match status" value="1"/>
</dbReference>
<proteinExistence type="predicted"/>
<dbReference type="SUPFAM" id="SSF53649">
    <property type="entry name" value="Alkaline phosphatase-like"/>
    <property type="match status" value="1"/>
</dbReference>
<dbReference type="EMBL" id="JACIJO010000001">
    <property type="protein sequence ID" value="MBB6324922.1"/>
    <property type="molecule type" value="Genomic_DNA"/>
</dbReference>
<name>A0A841MAD8_9BACT</name>
<keyword evidence="2" id="KW-1185">Reference proteome</keyword>
<dbReference type="PANTHER" id="PTHR10151">
    <property type="entry name" value="ECTONUCLEOTIDE PYROPHOSPHATASE/PHOSPHODIESTERASE"/>
    <property type="match status" value="1"/>
</dbReference>
<protein>
    <submittedName>
        <fullName evidence="1">Putative AlkP superfamily pyrophosphatase or phosphodiesterase</fullName>
    </submittedName>
</protein>
<dbReference type="Gene3D" id="3.40.720.10">
    <property type="entry name" value="Alkaline Phosphatase, subunit A"/>
    <property type="match status" value="1"/>
</dbReference>
<sequence>MKKSSSLLVFSIILMLFSGYSPKAKSPKHVLIFGIDGLSVEGLKQASTPNIDKLFSDGILSLNTRSVMPSVTLPNWTSHLTSGGPEQHGVTSNGWTLTEHELTPIETDSEGYYPSIFKILKDQTPETKTAFYYNWGNLINSFNQKYLDEVNFEADDQYSENYEKAFQFSKAHQDVPSLIFLYTVHVDHAGHNKGWMSKDYIKAIEAADKAIGDLIKKMKSDGLFKDTNFLLITDHGGKENGHGGLSIGEMEVPWAITGPNINKEQNFKTPNSNANTAKVIADIFGVKELQPSAIGKTPKGIFKK</sequence>
<evidence type="ECO:0000313" key="2">
    <source>
        <dbReference type="Proteomes" id="UP000588604"/>
    </source>
</evidence>
<accession>A0A841MAD8</accession>
<dbReference type="RefSeq" id="WP_184492869.1">
    <property type="nucleotide sequence ID" value="NZ_JACIJO010000001.1"/>
</dbReference>
<dbReference type="PANTHER" id="PTHR10151:SF120">
    <property type="entry name" value="BIS(5'-ADENOSYL)-TRIPHOSPHATASE"/>
    <property type="match status" value="1"/>
</dbReference>
<dbReference type="InterPro" id="IPR002591">
    <property type="entry name" value="Phosphodiest/P_Trfase"/>
</dbReference>
<dbReference type="AlphaFoldDB" id="A0A841MAD8"/>
<dbReference type="GO" id="GO:0016787">
    <property type="term" value="F:hydrolase activity"/>
    <property type="evidence" value="ECO:0007669"/>
    <property type="project" value="UniProtKB-ARBA"/>
</dbReference>
<comment type="caution">
    <text evidence="1">The sequence shown here is derived from an EMBL/GenBank/DDBJ whole genome shotgun (WGS) entry which is preliminary data.</text>
</comment>
<organism evidence="1 2">
    <name type="scientific">Algoriphagus iocasae</name>
    <dbReference type="NCBI Taxonomy" id="1836499"/>
    <lineage>
        <taxon>Bacteria</taxon>
        <taxon>Pseudomonadati</taxon>
        <taxon>Bacteroidota</taxon>
        <taxon>Cytophagia</taxon>
        <taxon>Cytophagales</taxon>
        <taxon>Cyclobacteriaceae</taxon>
        <taxon>Algoriphagus</taxon>
    </lineage>
</organism>
<reference evidence="1 2" key="1">
    <citation type="submission" date="2020-08" db="EMBL/GenBank/DDBJ databases">
        <title>Genomic Encyclopedia of Type Strains, Phase IV (KMG-IV): sequencing the most valuable type-strain genomes for metagenomic binning, comparative biology and taxonomic classification.</title>
        <authorList>
            <person name="Goeker M."/>
        </authorList>
    </citation>
    <scope>NUCLEOTIDE SEQUENCE [LARGE SCALE GENOMIC DNA]</scope>
    <source>
        <strain evidence="1 2">DSM 102044</strain>
    </source>
</reference>